<evidence type="ECO:0000256" key="7">
    <source>
        <dbReference type="ARBA" id="ARBA00022827"/>
    </source>
</evidence>
<evidence type="ECO:0000256" key="6">
    <source>
        <dbReference type="ARBA" id="ARBA00022630"/>
    </source>
</evidence>
<dbReference type="GO" id="GO:0071949">
    <property type="term" value="F:FAD binding"/>
    <property type="evidence" value="ECO:0007669"/>
    <property type="project" value="UniProtKB-UniRule"/>
</dbReference>
<dbReference type="InterPro" id="IPR010031">
    <property type="entry name" value="FAD_lactone_oxidase-like"/>
</dbReference>
<comment type="caution">
    <text evidence="13">The sequence shown here is derived from an EMBL/GenBank/DDBJ whole genome shotgun (WGS) entry which is preliminary data.</text>
</comment>
<organism evidence="13 14">
    <name type="scientific">Letharia lupina</name>
    <dbReference type="NCBI Taxonomy" id="560253"/>
    <lineage>
        <taxon>Eukaryota</taxon>
        <taxon>Fungi</taxon>
        <taxon>Dikarya</taxon>
        <taxon>Ascomycota</taxon>
        <taxon>Pezizomycotina</taxon>
        <taxon>Lecanoromycetes</taxon>
        <taxon>OSLEUM clade</taxon>
        <taxon>Lecanoromycetidae</taxon>
        <taxon>Lecanorales</taxon>
        <taxon>Lecanorineae</taxon>
        <taxon>Parmeliaceae</taxon>
        <taxon>Letharia</taxon>
    </lineage>
</organism>
<dbReference type="GO" id="GO:0003885">
    <property type="term" value="F:D-arabinono-1,4-lactone oxidase activity"/>
    <property type="evidence" value="ECO:0007669"/>
    <property type="project" value="UniProtKB-UniRule"/>
</dbReference>
<keyword evidence="7 11" id="KW-0274">FAD</keyword>
<evidence type="ECO:0000313" key="13">
    <source>
        <dbReference type="EMBL" id="KAF6218083.1"/>
    </source>
</evidence>
<dbReference type="GeneID" id="59334896"/>
<proteinExistence type="inferred from homology"/>
<protein>
    <recommendedName>
        <fullName evidence="5 11">D-arabinono-1,4-lactone oxidase</fullName>
        <shortName evidence="11">ALO</shortName>
        <ecNumber evidence="5 11">1.1.3.37</ecNumber>
    </recommendedName>
    <alternativeName>
        <fullName evidence="10 11">L-galactono-gamma-lactone oxidase</fullName>
    </alternativeName>
</protein>
<feature type="domain" description="FAD-binding PCMH-type" evidence="12">
    <location>
        <begin position="31"/>
        <end position="201"/>
    </location>
</feature>
<evidence type="ECO:0000256" key="4">
    <source>
        <dbReference type="ARBA" id="ARBA00005466"/>
    </source>
</evidence>
<dbReference type="InterPro" id="IPR016167">
    <property type="entry name" value="FAD-bd_PCMH_sub1"/>
</dbReference>
<dbReference type="PROSITE" id="PS51387">
    <property type="entry name" value="FAD_PCMH"/>
    <property type="match status" value="1"/>
</dbReference>
<dbReference type="Pfam" id="PF01565">
    <property type="entry name" value="FAD_binding_4"/>
    <property type="match status" value="1"/>
</dbReference>
<dbReference type="InterPro" id="IPR007173">
    <property type="entry name" value="ALO_C"/>
</dbReference>
<dbReference type="Gene3D" id="1.10.45.10">
    <property type="entry name" value="Vanillyl-alcohol Oxidase, Chain A, domain 4"/>
    <property type="match status" value="1"/>
</dbReference>
<evidence type="ECO:0000313" key="14">
    <source>
        <dbReference type="Proteomes" id="UP000593566"/>
    </source>
</evidence>
<dbReference type="RefSeq" id="XP_037147518.1">
    <property type="nucleotide sequence ID" value="XM_037297393.1"/>
</dbReference>
<dbReference type="PIRSF" id="PIRSF000136">
    <property type="entry name" value="LGO_GLO"/>
    <property type="match status" value="1"/>
</dbReference>
<dbReference type="AlphaFoldDB" id="A0A8H6C6W8"/>
<dbReference type="UniPathway" id="UPA00771">
    <property type="reaction ID" value="UER00766"/>
</dbReference>
<dbReference type="InterPro" id="IPR016171">
    <property type="entry name" value="Vanillyl_alc_oxidase_C-sub2"/>
</dbReference>
<keyword evidence="6 11" id="KW-0285">Flavoprotein</keyword>
<gene>
    <name evidence="13" type="ORF">HO133_006495</name>
</gene>
<dbReference type="InterPro" id="IPR016169">
    <property type="entry name" value="FAD-bd_PCMH_sub2"/>
</dbReference>
<dbReference type="Proteomes" id="UP000593566">
    <property type="component" value="Unassembled WGS sequence"/>
</dbReference>
<accession>A0A8H6C6W8</accession>
<keyword evidence="9" id="KW-0472">Membrane</keyword>
<reference evidence="13 14" key="1">
    <citation type="journal article" date="2020" name="Genomics">
        <title>Complete, high-quality genomes from long-read metagenomic sequencing of two wolf lichen thalli reveals enigmatic genome architecture.</title>
        <authorList>
            <person name="McKenzie S.K."/>
            <person name="Walston R.F."/>
            <person name="Allen J.L."/>
        </authorList>
    </citation>
    <scope>NUCLEOTIDE SEQUENCE [LARGE SCALE GENOMIC DNA]</scope>
    <source>
        <strain evidence="13">WasteWater1</strain>
    </source>
</reference>
<evidence type="ECO:0000256" key="8">
    <source>
        <dbReference type="ARBA" id="ARBA00023002"/>
    </source>
</evidence>
<keyword evidence="14" id="KW-1185">Reference proteome</keyword>
<dbReference type="SUPFAM" id="SSF56176">
    <property type="entry name" value="FAD-binding/transporter-associated domain-like"/>
    <property type="match status" value="1"/>
</dbReference>
<evidence type="ECO:0000256" key="11">
    <source>
        <dbReference type="RuleBase" id="RU367158"/>
    </source>
</evidence>
<dbReference type="InterPro" id="IPR016166">
    <property type="entry name" value="FAD-bd_PCMH"/>
</dbReference>
<dbReference type="Gene3D" id="3.30.465.10">
    <property type="match status" value="1"/>
</dbReference>
<evidence type="ECO:0000256" key="3">
    <source>
        <dbReference type="ARBA" id="ARBA00005083"/>
    </source>
</evidence>
<evidence type="ECO:0000259" key="12">
    <source>
        <dbReference type="PROSITE" id="PS51387"/>
    </source>
</evidence>
<keyword evidence="8 11" id="KW-0560">Oxidoreductase</keyword>
<dbReference type="PANTHER" id="PTHR43762">
    <property type="entry name" value="L-GULONOLACTONE OXIDASE"/>
    <property type="match status" value="1"/>
</dbReference>
<evidence type="ECO:0000256" key="9">
    <source>
        <dbReference type="ARBA" id="ARBA00023136"/>
    </source>
</evidence>
<evidence type="ECO:0000256" key="5">
    <source>
        <dbReference type="ARBA" id="ARBA00013136"/>
    </source>
</evidence>
<evidence type="ECO:0000256" key="2">
    <source>
        <dbReference type="ARBA" id="ARBA00004370"/>
    </source>
</evidence>
<dbReference type="InterPro" id="IPR006094">
    <property type="entry name" value="Oxid_FAD_bind_N"/>
</dbReference>
<evidence type="ECO:0000256" key="10">
    <source>
        <dbReference type="ARBA" id="ARBA00033418"/>
    </source>
</evidence>
<comment type="cofactor">
    <cofactor evidence="1 11">
        <name>FAD</name>
        <dbReference type="ChEBI" id="CHEBI:57692"/>
    </cofactor>
</comment>
<dbReference type="NCBIfam" id="TIGR01678">
    <property type="entry name" value="FAD_lactone_ox"/>
    <property type="match status" value="1"/>
</dbReference>
<dbReference type="Gene3D" id="3.30.70.2520">
    <property type="match status" value="1"/>
</dbReference>
<keyword evidence="11" id="KW-0496">Mitochondrion</keyword>
<comment type="pathway">
    <text evidence="3 11">Cofactor biosynthesis; D-erythroascorbate biosynthesis; dehydro-D-arabinono-1,4-lactone from D-arabinose: step 2/2.</text>
</comment>
<dbReference type="InterPro" id="IPR036318">
    <property type="entry name" value="FAD-bd_PCMH-like_sf"/>
</dbReference>
<sequence length="552" mass="62622">MDLQREVSRLYPTVPFRAISTHHHHTWARTFHSHPELYIQPQTSEELQKIITLARRCRRRITVAGCAHSPSDLTCTSSWLVNLDCFQDILDINRDTNVVVMQAGIRLHDLGIKLKEHGLAMPNLGSIDHQSIAGAIGTATHGSSTRHGILSQSVLALKIMLANGRTVSCSAEQNAELFRAASVSLGALGVITEVTFEAVPAFNIEWAQSLHPLDEIISDWEKDLWTKKEFTRVWWMPYMKQCIRWRADKTDKPHHPPVANWWTGKIGFHTYHLLLYCAQWTPSLLPLLERFVINVQYGFKHGAGSAAVEEGRTGLLMNCLYSQFVNEWAIPLRKGPEAITRLSSWLNGNEAASDIPFSSKGVYIHAPIEVRVSDTSTTVPRPYLDNTMPDGPTLYLNATLYRPYNCDPPCRARYYEAFEWLMKEMGGRPHWAKNFAHVTREDVYRMYPEMDDWIRVRNEVDPDGMFVGDWHRRLLIPQEGGSSLPLEERITSTKPAKAGGVDWIGHIAGKSLSPQTSEESFEMMHGVEAEKSFVIHGSVNRRADDEDDDEEL</sequence>
<dbReference type="Gene3D" id="3.30.43.10">
    <property type="entry name" value="Uridine Diphospho-n-acetylenolpyruvylglucosamine Reductase, domain 2"/>
    <property type="match status" value="1"/>
</dbReference>
<dbReference type="PANTHER" id="PTHR43762:SF1">
    <property type="entry name" value="D-ARABINONO-1,4-LACTONE OXIDASE"/>
    <property type="match status" value="1"/>
</dbReference>
<dbReference type="InterPro" id="IPR030654">
    <property type="entry name" value="Sugar_lactone_oxidase"/>
</dbReference>
<comment type="catalytic activity">
    <reaction evidence="11">
        <text>D-arabinono-1,4-lactone + O2 = dehydro-D-arabinono-1,4-lactone + H2O2 + H(+)</text>
        <dbReference type="Rhea" id="RHEA:23756"/>
        <dbReference type="ChEBI" id="CHEBI:15378"/>
        <dbReference type="ChEBI" id="CHEBI:15379"/>
        <dbReference type="ChEBI" id="CHEBI:16240"/>
        <dbReference type="ChEBI" id="CHEBI:16292"/>
        <dbReference type="ChEBI" id="CHEBI:58277"/>
        <dbReference type="EC" id="1.1.3.37"/>
    </reaction>
</comment>
<dbReference type="EC" id="1.1.3.37" evidence="5 11"/>
<dbReference type="GO" id="GO:0031966">
    <property type="term" value="C:mitochondrial membrane"/>
    <property type="evidence" value="ECO:0007669"/>
    <property type="project" value="UniProtKB-SubCell"/>
</dbReference>
<name>A0A8H6C6W8_9LECA</name>
<comment type="subcellular location">
    <subcellularLocation>
        <location evidence="2">Membrane</location>
    </subcellularLocation>
    <subcellularLocation>
        <location evidence="11">Mitochondrion membrane</location>
    </subcellularLocation>
</comment>
<evidence type="ECO:0000256" key="1">
    <source>
        <dbReference type="ARBA" id="ARBA00001974"/>
    </source>
</evidence>
<dbReference type="EMBL" id="JACCJB010000024">
    <property type="protein sequence ID" value="KAF6218083.1"/>
    <property type="molecule type" value="Genomic_DNA"/>
</dbReference>
<dbReference type="Pfam" id="PF04030">
    <property type="entry name" value="ALO"/>
    <property type="match status" value="1"/>
</dbReference>
<comment type="similarity">
    <text evidence="4 11">Belongs to the oxygen-dependent FAD-linked oxidoreductase family.</text>
</comment>